<gene>
    <name evidence="10" type="ORF">NQ318_003023</name>
</gene>
<keyword evidence="7 9" id="KW-0496">Mitochondrion</keyword>
<keyword evidence="6" id="KW-1133">Transmembrane helix</keyword>
<organism evidence="10 11">
    <name type="scientific">Aromia moschata</name>
    <dbReference type="NCBI Taxonomy" id="1265417"/>
    <lineage>
        <taxon>Eukaryota</taxon>
        <taxon>Metazoa</taxon>
        <taxon>Ecdysozoa</taxon>
        <taxon>Arthropoda</taxon>
        <taxon>Hexapoda</taxon>
        <taxon>Insecta</taxon>
        <taxon>Pterygota</taxon>
        <taxon>Neoptera</taxon>
        <taxon>Endopterygota</taxon>
        <taxon>Coleoptera</taxon>
        <taxon>Polyphaga</taxon>
        <taxon>Cucujiformia</taxon>
        <taxon>Chrysomeloidea</taxon>
        <taxon>Cerambycidae</taxon>
        <taxon>Cerambycinae</taxon>
        <taxon>Callichromatini</taxon>
        <taxon>Aromia</taxon>
    </lineage>
</organism>
<dbReference type="AlphaFoldDB" id="A0AAV8YNT9"/>
<name>A0AAV8YNT9_9CUCU</name>
<evidence type="ECO:0000256" key="8">
    <source>
        <dbReference type="ARBA" id="ARBA00023136"/>
    </source>
</evidence>
<evidence type="ECO:0000256" key="6">
    <source>
        <dbReference type="ARBA" id="ARBA00022989"/>
    </source>
</evidence>
<sequence length="131" mass="15124">MLSRLAAKNGLVNIASRKHLHRFADNFDKYVPEKLLPLWNHPTGPKTIFFWAPLCKWGIVLTGLSDIHRNPENISIPQTMSLTTSGLLSCRYAMVIEPWNPLYFAANFFLFLIQASQLVRVIKHTFRKKED</sequence>
<keyword evidence="11" id="KW-1185">Reference proteome</keyword>
<evidence type="ECO:0000313" key="11">
    <source>
        <dbReference type="Proteomes" id="UP001162162"/>
    </source>
</evidence>
<dbReference type="GO" id="GO:0005743">
    <property type="term" value="C:mitochondrial inner membrane"/>
    <property type="evidence" value="ECO:0007669"/>
    <property type="project" value="UniProtKB-SubCell"/>
</dbReference>
<evidence type="ECO:0000256" key="4">
    <source>
        <dbReference type="ARBA" id="ARBA00022692"/>
    </source>
</evidence>
<evidence type="ECO:0000313" key="10">
    <source>
        <dbReference type="EMBL" id="KAJ8953599.1"/>
    </source>
</evidence>
<evidence type="ECO:0000256" key="7">
    <source>
        <dbReference type="ARBA" id="ARBA00023128"/>
    </source>
</evidence>
<evidence type="ECO:0000256" key="1">
    <source>
        <dbReference type="ARBA" id="ARBA00004448"/>
    </source>
</evidence>
<dbReference type="Pfam" id="PF03650">
    <property type="entry name" value="MPC"/>
    <property type="match status" value="1"/>
</dbReference>
<keyword evidence="4" id="KW-0812">Transmembrane</keyword>
<dbReference type="GO" id="GO:0006850">
    <property type="term" value="P:pyruvate import into mitochondria"/>
    <property type="evidence" value="ECO:0007669"/>
    <property type="project" value="InterPro"/>
</dbReference>
<comment type="similarity">
    <text evidence="2 9">Belongs to the mitochondrial pyruvate carrier (MPC) (TC 2.A.105) family.</text>
</comment>
<evidence type="ECO:0000256" key="9">
    <source>
        <dbReference type="RuleBase" id="RU363100"/>
    </source>
</evidence>
<keyword evidence="3 9" id="KW-0813">Transport</keyword>
<comment type="caution">
    <text evidence="10">The sequence shown here is derived from an EMBL/GenBank/DDBJ whole genome shotgun (WGS) entry which is preliminary data.</text>
</comment>
<evidence type="ECO:0000256" key="2">
    <source>
        <dbReference type="ARBA" id="ARBA00006416"/>
    </source>
</evidence>
<keyword evidence="8" id="KW-0472">Membrane</keyword>
<evidence type="ECO:0000256" key="3">
    <source>
        <dbReference type="ARBA" id="ARBA00022448"/>
    </source>
</evidence>
<proteinExistence type="inferred from homology"/>
<comment type="function">
    <text evidence="9">Mediates the uptake of pyruvate into mitochondria.</text>
</comment>
<dbReference type="InterPro" id="IPR005336">
    <property type="entry name" value="MPC"/>
</dbReference>
<evidence type="ECO:0000256" key="5">
    <source>
        <dbReference type="ARBA" id="ARBA00022792"/>
    </source>
</evidence>
<dbReference type="Proteomes" id="UP001162162">
    <property type="component" value="Unassembled WGS sequence"/>
</dbReference>
<protein>
    <recommendedName>
        <fullName evidence="9">Mitochondrial pyruvate carrier</fullName>
    </recommendedName>
</protein>
<comment type="subcellular location">
    <subcellularLocation>
        <location evidence="1 9">Mitochondrion inner membrane</location>
        <topology evidence="1 9">Multi-pass membrane protein</topology>
    </subcellularLocation>
</comment>
<dbReference type="EMBL" id="JAPWTK010000055">
    <property type="protein sequence ID" value="KAJ8953599.1"/>
    <property type="molecule type" value="Genomic_DNA"/>
</dbReference>
<reference evidence="10" key="1">
    <citation type="journal article" date="2023" name="Insect Mol. Biol.">
        <title>Genome sequencing provides insights into the evolution of gene families encoding plant cell wall-degrading enzymes in longhorned beetles.</title>
        <authorList>
            <person name="Shin N.R."/>
            <person name="Okamura Y."/>
            <person name="Kirsch R."/>
            <person name="Pauchet Y."/>
        </authorList>
    </citation>
    <scope>NUCLEOTIDE SEQUENCE</scope>
    <source>
        <strain evidence="10">AMC_N1</strain>
    </source>
</reference>
<accession>A0AAV8YNT9</accession>
<keyword evidence="5 9" id="KW-0999">Mitochondrion inner membrane</keyword>